<dbReference type="InterPro" id="IPR001466">
    <property type="entry name" value="Beta-lactam-related"/>
</dbReference>
<dbReference type="EMBL" id="CAEZZN010000019">
    <property type="protein sequence ID" value="CAB4766181.1"/>
    <property type="molecule type" value="Genomic_DNA"/>
</dbReference>
<proteinExistence type="predicted"/>
<dbReference type="EMBL" id="CAFBQD010000007">
    <property type="protein sequence ID" value="CAB5047400.1"/>
    <property type="molecule type" value="Genomic_DNA"/>
</dbReference>
<reference evidence="5" key="1">
    <citation type="submission" date="2020-05" db="EMBL/GenBank/DDBJ databases">
        <authorList>
            <person name="Chiriac C."/>
            <person name="Salcher M."/>
            <person name="Ghai R."/>
            <person name="Kavagutti S V."/>
        </authorList>
    </citation>
    <scope>NUCLEOTIDE SEQUENCE</scope>
</reference>
<evidence type="ECO:0000313" key="5">
    <source>
        <dbReference type="EMBL" id="CAB4854419.1"/>
    </source>
</evidence>
<dbReference type="EMBL" id="CAFAAU010000017">
    <property type="protein sequence ID" value="CAB4806740.1"/>
    <property type="molecule type" value="Genomic_DNA"/>
</dbReference>
<dbReference type="AlphaFoldDB" id="A0A6J7CE48"/>
<dbReference type="SUPFAM" id="SSF56601">
    <property type="entry name" value="beta-lactamase/transpeptidase-like"/>
    <property type="match status" value="1"/>
</dbReference>
<sequence length="461" mass="51202">MSHQEIIQFSLNEFENLKSEKKIPGIAFGLMHDGKLIYSSGLGESVIGSGSQPTSDTVFRIASMTKSFTAKAILLLRDRGLLQLDTSITTYLPWTATIGLPVDSAPITIRNLLTMGAGLPYDDPWGDRQESLPVSDFDEIVKKGLAFNRKVNTGFEYSNLGYALLGRIISMVAGEDFEQFMKREIIDPLEMKASTYITEAVQDEFRAMGYAKFASGLSPEAPTKNGAFTPMGGLHSSVNDLAKWVSTFQLNNKTEEQTPYRYSHSVVAKALNGHPERIIVSSYGFGLFIDDDTELGRFVYHSGGYPGFGSHMRWHPESGWAIIALGNLTYAPMSIASTNIMNYCAEIHMKTSKPKIDIGAYTQAAMISVNTLINDWDDSVADKWFAVNMDLDQPREERIAALRILTSGNSNWKPVEDSLTTPTISFAKWKMENDGGIIEVEMLMSPEKFPKIQRLIFLPAH</sequence>
<name>A0A6J7CE48_9ZZZZ</name>
<evidence type="ECO:0000313" key="6">
    <source>
        <dbReference type="EMBL" id="CAB4985442.1"/>
    </source>
</evidence>
<dbReference type="Pfam" id="PF00144">
    <property type="entry name" value="Beta-lactamase"/>
    <property type="match status" value="1"/>
</dbReference>
<evidence type="ECO:0000259" key="1">
    <source>
        <dbReference type="Pfam" id="PF00144"/>
    </source>
</evidence>
<accession>A0A6J7CE48</accession>
<dbReference type="InterPro" id="IPR012338">
    <property type="entry name" value="Beta-lactam/transpept-like"/>
</dbReference>
<dbReference type="PANTHER" id="PTHR46825">
    <property type="entry name" value="D-ALANYL-D-ALANINE-CARBOXYPEPTIDASE/ENDOPEPTIDASE AMPH"/>
    <property type="match status" value="1"/>
</dbReference>
<evidence type="ECO:0000313" key="8">
    <source>
        <dbReference type="EMBL" id="CAB5058121.1"/>
    </source>
</evidence>
<dbReference type="EMBL" id="CAFBQM010000029">
    <property type="protein sequence ID" value="CAB5058121.1"/>
    <property type="molecule type" value="Genomic_DNA"/>
</dbReference>
<organism evidence="5">
    <name type="scientific">freshwater metagenome</name>
    <dbReference type="NCBI Taxonomy" id="449393"/>
    <lineage>
        <taxon>unclassified sequences</taxon>
        <taxon>metagenomes</taxon>
        <taxon>ecological metagenomes</taxon>
    </lineage>
</organism>
<dbReference type="InterPro" id="IPR050491">
    <property type="entry name" value="AmpC-like"/>
</dbReference>
<dbReference type="EMBL" id="CAFBOQ010000016">
    <property type="protein sequence ID" value="CAB4985442.1"/>
    <property type="molecule type" value="Genomic_DNA"/>
</dbReference>
<dbReference type="EMBL" id="CAEZYA010000006">
    <property type="protein sequence ID" value="CAB4698743.1"/>
    <property type="molecule type" value="Genomic_DNA"/>
</dbReference>
<protein>
    <submittedName>
        <fullName evidence="5">Unannotated protein</fullName>
    </submittedName>
</protein>
<evidence type="ECO:0000313" key="2">
    <source>
        <dbReference type="EMBL" id="CAB4698743.1"/>
    </source>
</evidence>
<evidence type="ECO:0000313" key="7">
    <source>
        <dbReference type="EMBL" id="CAB5047400.1"/>
    </source>
</evidence>
<evidence type="ECO:0000313" key="4">
    <source>
        <dbReference type="EMBL" id="CAB4806740.1"/>
    </source>
</evidence>
<dbReference type="EMBL" id="CAFBLC010000016">
    <property type="protein sequence ID" value="CAB4854419.1"/>
    <property type="molecule type" value="Genomic_DNA"/>
</dbReference>
<feature type="domain" description="Beta-lactamase-related" evidence="1">
    <location>
        <begin position="15"/>
        <end position="332"/>
    </location>
</feature>
<gene>
    <name evidence="2" type="ORF">UFOPK2627_00347</name>
    <name evidence="3" type="ORF">UFOPK2879_00698</name>
    <name evidence="4" type="ORF">UFOPK3078_00722</name>
    <name evidence="5" type="ORF">UFOPK3288_00642</name>
    <name evidence="6" type="ORF">UFOPK3990_00690</name>
    <name evidence="7" type="ORF">UFOPK4245_00510</name>
    <name evidence="8" type="ORF">UFOPK4337_00769</name>
</gene>
<dbReference type="Gene3D" id="3.40.710.10">
    <property type="entry name" value="DD-peptidase/beta-lactamase superfamily"/>
    <property type="match status" value="1"/>
</dbReference>
<evidence type="ECO:0000313" key="3">
    <source>
        <dbReference type="EMBL" id="CAB4766181.1"/>
    </source>
</evidence>
<dbReference type="PANTHER" id="PTHR46825:SF9">
    <property type="entry name" value="BETA-LACTAMASE-RELATED DOMAIN-CONTAINING PROTEIN"/>
    <property type="match status" value="1"/>
</dbReference>